<dbReference type="AlphaFoldDB" id="A0A8A3SA62"/>
<gene>
    <name evidence="2" type="ORF">RJ40_07230</name>
</gene>
<keyword evidence="1" id="KW-0812">Transmembrane</keyword>
<keyword evidence="3" id="KW-1185">Reference proteome</keyword>
<name>A0A8A3SA62_9EURY</name>
<evidence type="ECO:0000256" key="1">
    <source>
        <dbReference type="SAM" id="Phobius"/>
    </source>
</evidence>
<reference evidence="2" key="1">
    <citation type="journal article" date="2001" name="Int. J. Syst. Evol. Microbiol.">
        <title>Methanofollis aquaemaris sp. nov., a methanogen isolated from an aquaculture fish pond.</title>
        <authorList>
            <person name="Lai M.C."/>
            <person name="Chen S.C."/>
        </authorList>
    </citation>
    <scope>NUCLEOTIDE SEQUENCE</scope>
    <source>
        <strain evidence="2">N2F9704</strain>
    </source>
</reference>
<dbReference type="KEGG" id="maqe:RJ40_07230"/>
<reference evidence="2" key="2">
    <citation type="submission" date="2019-02" db="EMBL/GenBank/DDBJ databases">
        <authorList>
            <person name="Chen S.-C."/>
            <person name="Chien H.-H."/>
            <person name="Lai M.-C."/>
        </authorList>
    </citation>
    <scope>NUCLEOTIDE SEQUENCE</scope>
    <source>
        <strain evidence="2">N2F9704</strain>
    </source>
</reference>
<evidence type="ECO:0008006" key="4">
    <source>
        <dbReference type="Google" id="ProtNLM"/>
    </source>
</evidence>
<feature type="transmembrane region" description="Helical" evidence="1">
    <location>
        <begin position="192"/>
        <end position="211"/>
    </location>
</feature>
<sequence>MLEYPAKDQTVDLTVTLEQAPIGGDKGAYLVKCNVDGAKVYFDNDFKGEVKDGELLVEIYTTGTPYKMISVEADGYETYTAPIETYPAKGESVELDVTLEQAPIGGDKGAYLVKCNVEGAAVFFDGDLKGEIKDGKLLVEIFTTGTPYKTITVEAPGYQSSTVQIQQHPAKGETVEVDVTLTPEPTQTQTPLSLFPVLGALGLCSALFLFYRKN</sequence>
<keyword evidence="1" id="KW-1133">Transmembrane helix</keyword>
<evidence type="ECO:0000313" key="3">
    <source>
        <dbReference type="Proteomes" id="UP001042704"/>
    </source>
</evidence>
<protein>
    <recommendedName>
        <fullName evidence="4">PEGA domain-containing protein</fullName>
    </recommendedName>
</protein>
<accession>A0A8A3SA62</accession>
<dbReference type="EMBL" id="CP036172">
    <property type="protein sequence ID" value="QSZ68400.1"/>
    <property type="molecule type" value="Genomic_DNA"/>
</dbReference>
<dbReference type="Proteomes" id="UP001042704">
    <property type="component" value="Chromosome"/>
</dbReference>
<proteinExistence type="predicted"/>
<evidence type="ECO:0000313" key="2">
    <source>
        <dbReference type="EMBL" id="QSZ68400.1"/>
    </source>
</evidence>
<keyword evidence="1" id="KW-0472">Membrane</keyword>
<organism evidence="2 3">
    <name type="scientific">Methanofollis aquaemaris</name>
    <dbReference type="NCBI Taxonomy" id="126734"/>
    <lineage>
        <taxon>Archaea</taxon>
        <taxon>Methanobacteriati</taxon>
        <taxon>Methanobacteriota</taxon>
        <taxon>Stenosarchaea group</taxon>
        <taxon>Methanomicrobia</taxon>
        <taxon>Methanomicrobiales</taxon>
        <taxon>Methanomicrobiaceae</taxon>
        <taxon>Methanofollis</taxon>
    </lineage>
</organism>